<evidence type="ECO:0000313" key="3">
    <source>
        <dbReference type="Proteomes" id="UP000327000"/>
    </source>
</evidence>
<dbReference type="RefSeq" id="WP_152264755.1">
    <property type="nucleotide sequence ID" value="NZ_VOKX01000087.1"/>
</dbReference>
<feature type="domain" description="Ketoreductase (KR)" evidence="1">
    <location>
        <begin position="7"/>
        <end position="67"/>
    </location>
</feature>
<dbReference type="InterPro" id="IPR036291">
    <property type="entry name" value="NAD(P)-bd_dom_sf"/>
</dbReference>
<evidence type="ECO:0000313" key="2">
    <source>
        <dbReference type="EMBL" id="KAB7838398.1"/>
    </source>
</evidence>
<dbReference type="AlphaFoldDB" id="A0A5N5W3Z3"/>
<dbReference type="Pfam" id="PF08659">
    <property type="entry name" value="KR"/>
    <property type="match status" value="1"/>
</dbReference>
<dbReference type="InterPro" id="IPR013968">
    <property type="entry name" value="PKS_KR"/>
</dbReference>
<dbReference type="EMBL" id="VOKX01000087">
    <property type="protein sequence ID" value="KAB7838398.1"/>
    <property type="molecule type" value="Genomic_DNA"/>
</dbReference>
<proteinExistence type="predicted"/>
<sequence length="68" mass="6609">EAEGAGELVASLLEAGAASVDMAACDVADREALAGVLAGIGEEFPLCAVVHAAGVLDDGLVGSLSVER</sequence>
<feature type="non-terminal residue" evidence="2">
    <location>
        <position position="68"/>
    </location>
</feature>
<organism evidence="2 3">
    <name type="scientific">Streptomyces mobaraensis</name>
    <name type="common">Streptoverticillium mobaraense</name>
    <dbReference type="NCBI Taxonomy" id="35621"/>
    <lineage>
        <taxon>Bacteria</taxon>
        <taxon>Bacillati</taxon>
        <taxon>Actinomycetota</taxon>
        <taxon>Actinomycetes</taxon>
        <taxon>Kitasatosporales</taxon>
        <taxon>Streptomycetaceae</taxon>
        <taxon>Streptomyces</taxon>
    </lineage>
</organism>
<name>A0A5N5W3Z3_STRMB</name>
<dbReference type="SUPFAM" id="SSF51735">
    <property type="entry name" value="NAD(P)-binding Rossmann-fold domains"/>
    <property type="match status" value="1"/>
</dbReference>
<evidence type="ECO:0000259" key="1">
    <source>
        <dbReference type="Pfam" id="PF08659"/>
    </source>
</evidence>
<accession>A0A5N5W3Z3</accession>
<protein>
    <submittedName>
        <fullName evidence="2">KR domain-containing protein</fullName>
    </submittedName>
</protein>
<dbReference type="Proteomes" id="UP000327000">
    <property type="component" value="Unassembled WGS sequence"/>
</dbReference>
<reference evidence="2 3" key="1">
    <citation type="journal article" date="2019" name="Microb. Cell Fact.">
        <title>Exploring novel herbicidin analogues by transcriptional regulator overexpression and MS/MS molecular networking.</title>
        <authorList>
            <person name="Shi Y."/>
            <person name="Gu R."/>
            <person name="Li Y."/>
            <person name="Wang X."/>
            <person name="Ren W."/>
            <person name="Li X."/>
            <person name="Wang L."/>
            <person name="Xie Y."/>
            <person name="Hong B."/>
        </authorList>
    </citation>
    <scope>NUCLEOTIDE SEQUENCE [LARGE SCALE GENOMIC DNA]</scope>
    <source>
        <strain evidence="2 3">US-43</strain>
    </source>
</reference>
<dbReference type="OrthoDB" id="9778690at2"/>
<dbReference type="Gene3D" id="3.40.50.720">
    <property type="entry name" value="NAD(P)-binding Rossmann-like Domain"/>
    <property type="match status" value="1"/>
</dbReference>
<gene>
    <name evidence="2" type="ORF">FRZ00_22335</name>
</gene>
<comment type="caution">
    <text evidence="2">The sequence shown here is derived from an EMBL/GenBank/DDBJ whole genome shotgun (WGS) entry which is preliminary data.</text>
</comment>
<feature type="non-terminal residue" evidence="2">
    <location>
        <position position="1"/>
    </location>
</feature>
<keyword evidence="3" id="KW-1185">Reference proteome</keyword>